<feature type="region of interest" description="Disordered" evidence="1">
    <location>
        <begin position="50"/>
        <end position="82"/>
    </location>
</feature>
<dbReference type="EMBL" id="CP128400">
    <property type="protein sequence ID" value="WJW68709.1"/>
    <property type="molecule type" value="Genomic_DNA"/>
</dbReference>
<reference evidence="3 5" key="1">
    <citation type="submission" date="2020-06" db="EMBL/GenBank/DDBJ databases">
        <title>Anoxygenic phototrophic Chloroflexota member uses a Type I reaction center.</title>
        <authorList>
            <person name="Tsuji J.M."/>
            <person name="Shaw N.A."/>
            <person name="Nagashima S."/>
            <person name="Venkiteswaran J."/>
            <person name="Schiff S.L."/>
            <person name="Hanada S."/>
            <person name="Tank M."/>
            <person name="Neufeld J.D."/>
        </authorList>
    </citation>
    <scope>NUCLEOTIDE SEQUENCE [LARGE SCALE GENOMIC DNA]</scope>
    <source>
        <strain evidence="3">L227-S17</strain>
    </source>
</reference>
<keyword evidence="2" id="KW-0732">Signal</keyword>
<evidence type="ECO:0008006" key="7">
    <source>
        <dbReference type="Google" id="ProtNLM"/>
    </source>
</evidence>
<feature type="compositionally biased region" description="Polar residues" evidence="1">
    <location>
        <begin position="50"/>
        <end position="63"/>
    </location>
</feature>
<accession>A0A8T7MA22</accession>
<reference evidence="4" key="2">
    <citation type="journal article" date="2024" name="Nature">
        <title>Anoxygenic phototroph of the Chloroflexota uses a type I reaction centre.</title>
        <authorList>
            <person name="Tsuji J.M."/>
            <person name="Shaw N.A."/>
            <person name="Nagashima S."/>
            <person name="Venkiteswaran J.J."/>
            <person name="Schiff S.L."/>
            <person name="Watanabe T."/>
            <person name="Fukui M."/>
            <person name="Hanada S."/>
            <person name="Tank M."/>
            <person name="Neufeld J.D."/>
        </authorList>
    </citation>
    <scope>NUCLEOTIDE SEQUENCE</scope>
    <source>
        <strain evidence="4">L227-S17</strain>
    </source>
</reference>
<evidence type="ECO:0000313" key="5">
    <source>
        <dbReference type="Proteomes" id="UP000521676"/>
    </source>
</evidence>
<dbReference type="SUPFAM" id="SSF82171">
    <property type="entry name" value="DPP6 N-terminal domain-like"/>
    <property type="match status" value="1"/>
</dbReference>
<dbReference type="SUPFAM" id="SSF50960">
    <property type="entry name" value="TolB, C-terminal domain"/>
    <property type="match status" value="1"/>
</dbReference>
<dbReference type="Proteomes" id="UP000521676">
    <property type="component" value="Unassembled WGS sequence"/>
</dbReference>
<evidence type="ECO:0000313" key="6">
    <source>
        <dbReference type="Proteomes" id="UP001431572"/>
    </source>
</evidence>
<protein>
    <recommendedName>
        <fullName evidence="7">S9 family peptidase</fullName>
    </recommendedName>
</protein>
<dbReference type="Proteomes" id="UP001431572">
    <property type="component" value="Chromosome 2"/>
</dbReference>
<name>A0A8T7MA22_9CHLR</name>
<evidence type="ECO:0000256" key="2">
    <source>
        <dbReference type="SAM" id="SignalP"/>
    </source>
</evidence>
<proteinExistence type="predicted"/>
<evidence type="ECO:0000313" key="4">
    <source>
        <dbReference type="EMBL" id="WJW68709.1"/>
    </source>
</evidence>
<evidence type="ECO:0000313" key="3">
    <source>
        <dbReference type="EMBL" id="NWJ48772.1"/>
    </source>
</evidence>
<evidence type="ECO:0000256" key="1">
    <source>
        <dbReference type="SAM" id="MobiDB-lite"/>
    </source>
</evidence>
<dbReference type="PROSITE" id="PS51257">
    <property type="entry name" value="PROKAR_LIPOPROTEIN"/>
    <property type="match status" value="1"/>
</dbReference>
<sequence length="606" mass="63632">MKNLLKRLKGLTLVLLILLAACGSESSGSPGFSFQTPTPTVLPPFAAASNLTPTPDLQANNGASVAPPTATPTTVPPTPIVPPTPTAPREATLSGDDLGIAEWSDTQISWSPNGTMFLLQAGSPNNPLAFYFLVRPPASVVASYKLSRSAFSTFQWSPDNRYLSYIQQDADGGAGAVKLIDTEGIAYQALELFKGPCTGAQWVGSGKVVAACGNAVYLLDTSGKNAPESIFKLDEQGRFPGSPIALSLVARALPSPDGKSVAMFGLQTSLSAKTPIGEIGFLNLETRKFDVLDRNDRPVAPVDWTPDSKYLILRNLTSDWTVSYTYDFYLADPAKLKIARNLTKSNPNCDPVLGKLGCQGVQASTAQTSNIFFAPDGNHFLTTALRYVPRPNVGLQTAERILSGTVSDGKLTQLVENAAGGKVVSLMWLPGGHYFYSFVPEGGGARLFLDGKPLTVSAIQPKPTATPTLNSSLLEGSVYGFQVQTSTSASASTTASPAATPAPTNAASPAPTTTGSVTPAPSSNIVTVVVTTSSGSALTPLAPDLTPLPTLKPIPTPTTAPKVSKDKPLLFGYYASPTGNWVISLEKISDTRAAQYQIRLIPASLK</sequence>
<dbReference type="AlphaFoldDB" id="A0A8T7MA22"/>
<dbReference type="InterPro" id="IPR015943">
    <property type="entry name" value="WD40/YVTN_repeat-like_dom_sf"/>
</dbReference>
<feature type="chain" id="PRO_5035764992" description="S9 family peptidase" evidence="2">
    <location>
        <begin position="27"/>
        <end position="606"/>
    </location>
</feature>
<feature type="signal peptide" evidence="2">
    <location>
        <begin position="1"/>
        <end position="26"/>
    </location>
</feature>
<keyword evidence="6" id="KW-1185">Reference proteome</keyword>
<dbReference type="EMBL" id="JACATZ010000003">
    <property type="protein sequence ID" value="NWJ48772.1"/>
    <property type="molecule type" value="Genomic_DNA"/>
</dbReference>
<dbReference type="Gene3D" id="2.130.10.10">
    <property type="entry name" value="YVTN repeat-like/Quinoprotein amine dehydrogenase"/>
    <property type="match status" value="1"/>
</dbReference>
<organism evidence="3 5">
    <name type="scientific">Candidatus Chlorohelix allophototropha</name>
    <dbReference type="NCBI Taxonomy" id="3003348"/>
    <lineage>
        <taxon>Bacteria</taxon>
        <taxon>Bacillati</taxon>
        <taxon>Chloroflexota</taxon>
        <taxon>Chloroflexia</taxon>
        <taxon>Candidatus Chloroheliales</taxon>
        <taxon>Candidatus Chloroheliaceae</taxon>
        <taxon>Candidatus Chlorohelix</taxon>
    </lineage>
</organism>
<dbReference type="RefSeq" id="WP_341470614.1">
    <property type="nucleotide sequence ID" value="NZ_CP128400.1"/>
</dbReference>
<feature type="region of interest" description="Disordered" evidence="1">
    <location>
        <begin position="492"/>
        <end position="521"/>
    </location>
</feature>
<gene>
    <name evidence="3" type="ORF">HXX08_23180</name>
    <name evidence="4" type="ORF">OZ401_004325</name>
</gene>